<evidence type="ECO:0000256" key="4">
    <source>
        <dbReference type="ARBA" id="ARBA00022655"/>
    </source>
</evidence>
<comment type="catalytic activity">
    <reaction evidence="7 8">
        <text>(R)-pantoate + beta-alanine + ATP = (R)-pantothenate + AMP + diphosphate + H(+)</text>
        <dbReference type="Rhea" id="RHEA:10912"/>
        <dbReference type="ChEBI" id="CHEBI:15378"/>
        <dbReference type="ChEBI" id="CHEBI:15980"/>
        <dbReference type="ChEBI" id="CHEBI:29032"/>
        <dbReference type="ChEBI" id="CHEBI:30616"/>
        <dbReference type="ChEBI" id="CHEBI:33019"/>
        <dbReference type="ChEBI" id="CHEBI:57966"/>
        <dbReference type="ChEBI" id="CHEBI:456215"/>
        <dbReference type="EC" id="6.3.2.1"/>
    </reaction>
</comment>
<evidence type="ECO:0000256" key="7">
    <source>
        <dbReference type="ARBA" id="ARBA00048258"/>
    </source>
</evidence>
<evidence type="ECO:0000256" key="8">
    <source>
        <dbReference type="HAMAP-Rule" id="MF_00158"/>
    </source>
</evidence>
<dbReference type="Pfam" id="PF02569">
    <property type="entry name" value="Pantoate_ligase"/>
    <property type="match status" value="1"/>
</dbReference>
<keyword evidence="5 8" id="KW-0547">Nucleotide-binding</keyword>
<comment type="subcellular location">
    <subcellularLocation>
        <location evidence="8">Cytoplasm</location>
    </subcellularLocation>
</comment>
<dbReference type="AlphaFoldDB" id="A0A4P6JUR0"/>
<gene>
    <name evidence="8 9" type="primary">panC</name>
    <name evidence="9" type="ORF">EPA93_26680</name>
</gene>
<keyword evidence="4 8" id="KW-0566">Pantothenate biosynthesis</keyword>
<evidence type="ECO:0000256" key="1">
    <source>
        <dbReference type="ARBA" id="ARBA00004990"/>
    </source>
</evidence>
<keyword evidence="6 8" id="KW-0067">ATP-binding</keyword>
<dbReference type="InterPro" id="IPR042176">
    <property type="entry name" value="Pantoate_ligase_C"/>
</dbReference>
<dbReference type="Gene3D" id="3.40.50.620">
    <property type="entry name" value="HUPs"/>
    <property type="match status" value="1"/>
</dbReference>
<dbReference type="InterPro" id="IPR014729">
    <property type="entry name" value="Rossmann-like_a/b/a_fold"/>
</dbReference>
<evidence type="ECO:0000313" key="9">
    <source>
        <dbReference type="EMBL" id="QBD79379.1"/>
    </source>
</evidence>
<dbReference type="PANTHER" id="PTHR21299:SF1">
    <property type="entry name" value="PANTOATE--BETA-ALANINE LIGASE"/>
    <property type="match status" value="1"/>
</dbReference>
<dbReference type="RefSeq" id="WP_129890432.1">
    <property type="nucleotide sequence ID" value="NZ_CP035758.1"/>
</dbReference>
<dbReference type="SUPFAM" id="SSF52374">
    <property type="entry name" value="Nucleotidylyl transferase"/>
    <property type="match status" value="1"/>
</dbReference>
<comment type="subunit">
    <text evidence="8">Homodimer.</text>
</comment>
<feature type="binding site" evidence="8">
    <location>
        <begin position="186"/>
        <end position="189"/>
    </location>
    <ligand>
        <name>ATP</name>
        <dbReference type="ChEBI" id="CHEBI:30616"/>
    </ligand>
</feature>
<feature type="active site" description="Proton donor" evidence="8">
    <location>
        <position position="36"/>
    </location>
</feature>
<dbReference type="Gene3D" id="3.30.1300.10">
    <property type="entry name" value="Pantoate-beta-alanine ligase, C-terminal domain"/>
    <property type="match status" value="1"/>
</dbReference>
<dbReference type="NCBIfam" id="TIGR00018">
    <property type="entry name" value="panC"/>
    <property type="match status" value="1"/>
</dbReference>
<feature type="binding site" evidence="8">
    <location>
        <position position="155"/>
    </location>
    <ligand>
        <name>(R)-pantoate</name>
        <dbReference type="ChEBI" id="CHEBI:15980"/>
    </ligand>
</feature>
<dbReference type="KEGG" id="kbs:EPA93_26680"/>
<evidence type="ECO:0000256" key="5">
    <source>
        <dbReference type="ARBA" id="ARBA00022741"/>
    </source>
</evidence>
<name>A0A4P6JUR0_KTERU</name>
<sequence length="289" mass="32521">MRIIDNLSEMTETARGWLAGGSVGFVPIMSTLHDGHSTLIRAALEECEIIVVSILECSLKKFDENSCFRSDFLRDLKNDLRRLSHTDVDVVFVPRQEDLYAPGFATYVTPIGPIAERLEARRRPDSVRRFATAITKLLQIIRPDVAYFGQKDAQQVAIVKQLVRDLNIDVSLRVLPTLRESSGLAISGRNSWLSAQERKEAALIYQALLAARDLIEHGERRASVIKKMIMELIASSPHVDLEYVAVCHPQTFIERQEAEPDTLLAIAVRVGGICLIDNILWMSDGQWRI</sequence>
<dbReference type="HAMAP" id="MF_00158">
    <property type="entry name" value="PanC"/>
    <property type="match status" value="1"/>
</dbReference>
<organism evidence="9 10">
    <name type="scientific">Ktedonosporobacter rubrisoli</name>
    <dbReference type="NCBI Taxonomy" id="2509675"/>
    <lineage>
        <taxon>Bacteria</taxon>
        <taxon>Bacillati</taxon>
        <taxon>Chloroflexota</taxon>
        <taxon>Ktedonobacteria</taxon>
        <taxon>Ktedonobacterales</taxon>
        <taxon>Ktedonosporobacteraceae</taxon>
        <taxon>Ktedonosporobacter</taxon>
    </lineage>
</organism>
<reference evidence="9 10" key="1">
    <citation type="submission" date="2019-01" db="EMBL/GenBank/DDBJ databases">
        <title>Ktedonosporobacter rubrisoli SCAWS-G2.</title>
        <authorList>
            <person name="Huang Y."/>
            <person name="Yan B."/>
        </authorList>
    </citation>
    <scope>NUCLEOTIDE SEQUENCE [LARGE SCALE GENOMIC DNA]</scope>
    <source>
        <strain evidence="9 10">SCAWS-G2</strain>
    </source>
</reference>
<keyword evidence="8" id="KW-0963">Cytoplasm</keyword>
<dbReference type="GO" id="GO:0015940">
    <property type="term" value="P:pantothenate biosynthetic process"/>
    <property type="evidence" value="ECO:0007669"/>
    <property type="project" value="UniProtKB-UniRule"/>
</dbReference>
<dbReference type="Proteomes" id="UP000290365">
    <property type="component" value="Chromosome"/>
</dbReference>
<comment type="miscellaneous">
    <text evidence="8">The reaction proceeds by a bi uni uni bi ping pong mechanism.</text>
</comment>
<comment type="function">
    <text evidence="8">Catalyzes the condensation of pantoate with beta-alanine in an ATP-dependent reaction via a pantoyl-adenylate intermediate.</text>
</comment>
<feature type="binding site" evidence="8">
    <location>
        <begin position="29"/>
        <end position="36"/>
    </location>
    <ligand>
        <name>ATP</name>
        <dbReference type="ChEBI" id="CHEBI:30616"/>
    </ligand>
</feature>
<protein>
    <recommendedName>
        <fullName evidence="8">Pantothenate synthetase</fullName>
        <shortName evidence="8">PS</shortName>
        <ecNumber evidence="8">6.3.2.1</ecNumber>
    </recommendedName>
    <alternativeName>
        <fullName evidence="8">Pantoate--beta-alanine ligase</fullName>
    </alternativeName>
    <alternativeName>
        <fullName evidence="8">Pantoate-activating enzyme</fullName>
    </alternativeName>
</protein>
<dbReference type="GO" id="GO:0005524">
    <property type="term" value="F:ATP binding"/>
    <property type="evidence" value="ECO:0007669"/>
    <property type="project" value="UniProtKB-KW"/>
</dbReference>
<evidence type="ECO:0000256" key="2">
    <source>
        <dbReference type="ARBA" id="ARBA00009256"/>
    </source>
</evidence>
<proteinExistence type="inferred from homology"/>
<evidence type="ECO:0000256" key="6">
    <source>
        <dbReference type="ARBA" id="ARBA00022840"/>
    </source>
</evidence>
<dbReference type="EMBL" id="CP035758">
    <property type="protein sequence ID" value="QBD79379.1"/>
    <property type="molecule type" value="Genomic_DNA"/>
</dbReference>
<dbReference type="InterPro" id="IPR003721">
    <property type="entry name" value="Pantoate_ligase"/>
</dbReference>
<keyword evidence="3 8" id="KW-0436">Ligase</keyword>
<comment type="caution">
    <text evidence="8">Lacks conserved residue(s) required for the propagation of feature annotation.</text>
</comment>
<dbReference type="EC" id="6.3.2.1" evidence="8"/>
<evidence type="ECO:0000313" key="10">
    <source>
        <dbReference type="Proteomes" id="UP000290365"/>
    </source>
</evidence>
<evidence type="ECO:0000256" key="3">
    <source>
        <dbReference type="ARBA" id="ARBA00022598"/>
    </source>
</evidence>
<accession>A0A4P6JUR0</accession>
<feature type="binding site" evidence="8">
    <location>
        <begin position="149"/>
        <end position="152"/>
    </location>
    <ligand>
        <name>ATP</name>
        <dbReference type="ChEBI" id="CHEBI:30616"/>
    </ligand>
</feature>
<dbReference type="GO" id="GO:0005829">
    <property type="term" value="C:cytosol"/>
    <property type="evidence" value="ECO:0007669"/>
    <property type="project" value="TreeGrafter"/>
</dbReference>
<dbReference type="UniPathway" id="UPA00028">
    <property type="reaction ID" value="UER00005"/>
</dbReference>
<dbReference type="PANTHER" id="PTHR21299">
    <property type="entry name" value="CYTIDYLATE KINASE/PANTOATE-BETA-ALANINE LIGASE"/>
    <property type="match status" value="1"/>
</dbReference>
<feature type="binding site" evidence="8">
    <location>
        <position position="178"/>
    </location>
    <ligand>
        <name>ATP</name>
        <dbReference type="ChEBI" id="CHEBI:30616"/>
    </ligand>
</feature>
<comment type="pathway">
    <text evidence="1 8">Cofactor biosynthesis; (R)-pantothenate biosynthesis; (R)-pantothenate from (R)-pantoate and beta-alanine: step 1/1.</text>
</comment>
<dbReference type="OrthoDB" id="159807at2"/>
<keyword evidence="10" id="KW-1185">Reference proteome</keyword>
<comment type="similarity">
    <text evidence="2 8">Belongs to the pantothenate synthetase family.</text>
</comment>
<dbReference type="GO" id="GO:0004592">
    <property type="term" value="F:pantoate-beta-alanine ligase activity"/>
    <property type="evidence" value="ECO:0007669"/>
    <property type="project" value="UniProtKB-UniRule"/>
</dbReference>